<name>A0ABY0S418_9RHOB</name>
<keyword evidence="2" id="KW-1185">Reference proteome</keyword>
<organism evidence="1 2">
    <name type="scientific">Sulfitobacter litoralis</name>
    <dbReference type="NCBI Taxonomy" id="335975"/>
    <lineage>
        <taxon>Bacteria</taxon>
        <taxon>Pseudomonadati</taxon>
        <taxon>Pseudomonadota</taxon>
        <taxon>Alphaproteobacteria</taxon>
        <taxon>Rhodobacterales</taxon>
        <taxon>Roseobacteraceae</taxon>
        <taxon>Sulfitobacter</taxon>
    </lineage>
</organism>
<reference evidence="1 2" key="1">
    <citation type="submission" date="2016-10" db="EMBL/GenBank/DDBJ databases">
        <authorList>
            <person name="Varghese N."/>
            <person name="Submissions S."/>
        </authorList>
    </citation>
    <scope>NUCLEOTIDE SEQUENCE [LARGE SCALE GENOMIC DNA]</scope>
    <source>
        <strain evidence="1 2">DSM 17584</strain>
    </source>
</reference>
<comment type="caution">
    <text evidence="1">The sequence shown here is derived from an EMBL/GenBank/DDBJ whole genome shotgun (WGS) entry which is preliminary data.</text>
</comment>
<dbReference type="EMBL" id="FNJD01000005">
    <property type="protein sequence ID" value="SDO78080.1"/>
    <property type="molecule type" value="Genomic_DNA"/>
</dbReference>
<evidence type="ECO:0000313" key="2">
    <source>
        <dbReference type="Proteomes" id="UP000198646"/>
    </source>
</evidence>
<protein>
    <submittedName>
        <fullName evidence="1">Uncharacterized protein</fullName>
    </submittedName>
</protein>
<proteinExistence type="predicted"/>
<accession>A0ABY0S418</accession>
<dbReference type="Proteomes" id="UP000198646">
    <property type="component" value="Unassembled WGS sequence"/>
</dbReference>
<evidence type="ECO:0000313" key="1">
    <source>
        <dbReference type="EMBL" id="SDO78080.1"/>
    </source>
</evidence>
<gene>
    <name evidence="1" type="ORF">SAMN04488512_105176</name>
</gene>
<sequence length="52" mass="6047">MWRVLLLEEGGPAPPQPFWFVWSMLTIFPPVEAGGRKLLLERLNPSAIYYKM</sequence>